<feature type="active site" description="Proton donor/acceptor" evidence="14">
    <location>
        <position position="199"/>
    </location>
</feature>
<dbReference type="GeneID" id="63700788"/>
<feature type="compositionally biased region" description="Polar residues" evidence="15">
    <location>
        <begin position="289"/>
        <end position="299"/>
    </location>
</feature>
<dbReference type="OrthoDB" id="787137at2759"/>
<evidence type="ECO:0000256" key="4">
    <source>
        <dbReference type="ARBA" id="ARBA00022679"/>
    </source>
</evidence>
<dbReference type="GO" id="GO:0006355">
    <property type="term" value="P:regulation of DNA-templated transcription"/>
    <property type="evidence" value="ECO:0007669"/>
    <property type="project" value="InterPro"/>
</dbReference>
<keyword evidence="6" id="KW-0863">Zinc-finger</keyword>
<dbReference type="Gene3D" id="1.10.10.10">
    <property type="entry name" value="Winged helix-like DNA-binding domain superfamily/Winged helix DNA-binding domain"/>
    <property type="match status" value="1"/>
</dbReference>
<dbReference type="PANTHER" id="PTHR10615:SF219">
    <property type="entry name" value="HISTONE ACETYLTRANSFERASE KAT5"/>
    <property type="match status" value="1"/>
</dbReference>
<feature type="region of interest" description="Disordered" evidence="15">
    <location>
        <begin position="281"/>
        <end position="309"/>
    </location>
</feature>
<evidence type="ECO:0000256" key="14">
    <source>
        <dbReference type="PIRSR" id="PIRSR602717-51"/>
    </source>
</evidence>
<dbReference type="InterPro" id="IPR040706">
    <property type="entry name" value="Zf-MYST"/>
</dbReference>
<dbReference type="Gene3D" id="3.30.60.60">
    <property type="entry name" value="N-acetyl transferase-like"/>
    <property type="match status" value="1"/>
</dbReference>
<evidence type="ECO:0000256" key="5">
    <source>
        <dbReference type="ARBA" id="ARBA00022723"/>
    </source>
</evidence>
<evidence type="ECO:0000256" key="1">
    <source>
        <dbReference type="ARBA" id="ARBA00004123"/>
    </source>
</evidence>
<gene>
    <name evidence="17" type="ORF">EURHEDRAFT_494492</name>
</gene>
<dbReference type="Pfam" id="PF17772">
    <property type="entry name" value="zf-MYST"/>
    <property type="match status" value="1"/>
</dbReference>
<evidence type="ECO:0000256" key="12">
    <source>
        <dbReference type="ARBA" id="ARBA00023315"/>
    </source>
</evidence>
<evidence type="ECO:0000256" key="6">
    <source>
        <dbReference type="ARBA" id="ARBA00022771"/>
    </source>
</evidence>
<dbReference type="STRING" id="1388766.A0A017SML7"/>
<evidence type="ECO:0000313" key="18">
    <source>
        <dbReference type="Proteomes" id="UP000019804"/>
    </source>
</evidence>
<evidence type="ECO:0000313" key="17">
    <source>
        <dbReference type="EMBL" id="EYE98192.1"/>
    </source>
</evidence>
<evidence type="ECO:0000256" key="7">
    <source>
        <dbReference type="ARBA" id="ARBA00022833"/>
    </source>
</evidence>
<dbReference type="GO" id="GO:0008270">
    <property type="term" value="F:zinc ion binding"/>
    <property type="evidence" value="ECO:0007669"/>
    <property type="project" value="UniProtKB-KW"/>
</dbReference>
<sequence length="358" mass="40980">MAPNDSRSTHPNPPVELNVKQVVLGDLSFQTWYQSIYPEDLVKKDNELLYICRWCFRYSCDVDAYVKHTHTCEHRTTPLGTQVYDHGGYSVWEIDGEEHKLFAQNISLFAKLFVDHKSVFFDVASFLFYILTFTDPNDPENYHILGYFSKEKLSWDANNLACILIFPPYQHKQLGKLLMGVSYKLSGWERDTGLVGGPEKPLSEMGHKSYVRFWEERLARYFLTRLCEHNDSDESQSQRQKGKTSKGSRKKYPQERISVQKLGHATGMLTEDVITTLKSMGAAEPDTKPPQSKQTQSSTEAEEDSGQTVILRKSKVLDWAKTHKLTLGDPVREEGFLGDYALTSTPEESTIESPEEDE</sequence>
<keyword evidence="9" id="KW-0805">Transcription regulation</keyword>
<evidence type="ECO:0000256" key="13">
    <source>
        <dbReference type="ARBA" id="ARBA00045805"/>
    </source>
</evidence>
<dbReference type="RefSeq" id="XP_040641880.1">
    <property type="nucleotide sequence ID" value="XM_040785664.1"/>
</dbReference>
<dbReference type="HOGENOM" id="CLU_011815_0_1_1"/>
<evidence type="ECO:0000259" key="16">
    <source>
        <dbReference type="PROSITE" id="PS51726"/>
    </source>
</evidence>
<feature type="compositionally biased region" description="Acidic residues" evidence="15">
    <location>
        <begin position="349"/>
        <end position="358"/>
    </location>
</feature>
<dbReference type="Gene3D" id="3.40.630.30">
    <property type="match status" value="1"/>
</dbReference>
<keyword evidence="4" id="KW-0808">Transferase</keyword>
<keyword evidence="18" id="KW-1185">Reference proteome</keyword>
<feature type="domain" description="MYST-type HAT" evidence="16">
    <location>
        <begin position="14"/>
        <end position="321"/>
    </location>
</feature>
<dbReference type="InterPro" id="IPR050603">
    <property type="entry name" value="MYST_HAT"/>
</dbReference>
<evidence type="ECO:0000256" key="15">
    <source>
        <dbReference type="SAM" id="MobiDB-lite"/>
    </source>
</evidence>
<comment type="similarity">
    <text evidence="2">Belongs to the MYST (SAS/MOZ) family.</text>
</comment>
<feature type="region of interest" description="Disordered" evidence="15">
    <location>
        <begin position="232"/>
        <end position="264"/>
    </location>
</feature>
<dbReference type="InterPro" id="IPR002717">
    <property type="entry name" value="HAT_MYST-type"/>
</dbReference>
<dbReference type="GO" id="GO:0005634">
    <property type="term" value="C:nucleus"/>
    <property type="evidence" value="ECO:0007669"/>
    <property type="project" value="UniProtKB-SubCell"/>
</dbReference>
<dbReference type="SUPFAM" id="SSF55729">
    <property type="entry name" value="Acyl-CoA N-acyltransferases (Nat)"/>
    <property type="match status" value="1"/>
</dbReference>
<feature type="region of interest" description="Disordered" evidence="15">
    <location>
        <begin position="330"/>
        <end position="358"/>
    </location>
</feature>
<accession>A0A017SML7</accession>
<dbReference type="PROSITE" id="PS51726">
    <property type="entry name" value="MYST_HAT"/>
    <property type="match status" value="1"/>
</dbReference>
<evidence type="ECO:0000256" key="2">
    <source>
        <dbReference type="ARBA" id="ARBA00010107"/>
    </source>
</evidence>
<protein>
    <recommendedName>
        <fullName evidence="3">histone acetyltransferase</fullName>
        <ecNumber evidence="3">2.3.1.48</ecNumber>
    </recommendedName>
</protein>
<dbReference type="InterPro" id="IPR036388">
    <property type="entry name" value="WH-like_DNA-bd_sf"/>
</dbReference>
<dbReference type="PANTHER" id="PTHR10615">
    <property type="entry name" value="HISTONE ACETYLTRANSFERASE"/>
    <property type="match status" value="1"/>
</dbReference>
<evidence type="ECO:0000256" key="10">
    <source>
        <dbReference type="ARBA" id="ARBA00023163"/>
    </source>
</evidence>
<evidence type="ECO:0000256" key="3">
    <source>
        <dbReference type="ARBA" id="ARBA00013184"/>
    </source>
</evidence>
<name>A0A017SML7_ASPRC</name>
<organism evidence="17 18">
    <name type="scientific">Aspergillus ruber (strain CBS 135680)</name>
    <dbReference type="NCBI Taxonomy" id="1388766"/>
    <lineage>
        <taxon>Eukaryota</taxon>
        <taxon>Fungi</taxon>
        <taxon>Dikarya</taxon>
        <taxon>Ascomycota</taxon>
        <taxon>Pezizomycotina</taxon>
        <taxon>Eurotiomycetes</taxon>
        <taxon>Eurotiomycetidae</taxon>
        <taxon>Eurotiales</taxon>
        <taxon>Aspergillaceae</taxon>
        <taxon>Aspergillus</taxon>
        <taxon>Aspergillus subgen. Aspergillus</taxon>
    </lineage>
</organism>
<keyword evidence="7" id="KW-0862">Zinc</keyword>
<dbReference type="Pfam" id="PF01853">
    <property type="entry name" value="MOZ_SAS"/>
    <property type="match status" value="1"/>
</dbReference>
<dbReference type="GO" id="GO:0035267">
    <property type="term" value="C:NuA4 histone acetyltransferase complex"/>
    <property type="evidence" value="ECO:0007669"/>
    <property type="project" value="TreeGrafter"/>
</dbReference>
<comment type="function">
    <text evidence="13">Catalytic component of the NuA4 histone acetyltransferase (HAT) complex which is involved in epigenetic transcriptional activation of selected genes principally by acetylation of nucleosomal histones H4, H3, H2B, H2A and H2A variant H2A.Z. Acetylates histone H4 to form H4K5ac, H4K8ac, H4K12ac and H4K16ac, histone H3 to form H3K14ac, and histone H2A to form H2AK4ac and H2AK7ac. The NuA4 complex is involved in the DNA damage response and is required for chromosome segregation. The NuA4 complex plays a direct role in repair of DNA double-strand breaks (DSBs) through homologous recombination. Recruitment to promoters depends on H3K4me. Also acetylates non-histone proteins. In addition to protein acetyltransferase, can use different acyl-CoA substrates, such as 2-hydroxyisobutanoyl-CoA (2-hydroxyisobutyryl-CoA) or (2E)-butenoyl-CoA (crotonyl-CoA), and is able to mediate protein 2-hydroxyisobutyrylation and crotonylation, respectively.</text>
</comment>
<dbReference type="AlphaFoldDB" id="A0A017SML7"/>
<reference evidence="18" key="1">
    <citation type="journal article" date="2014" name="Nat. Commun.">
        <title>Genomic adaptations of the halophilic Dead Sea filamentous fungus Eurotium rubrum.</title>
        <authorList>
            <person name="Kis-Papo T."/>
            <person name="Weig A.R."/>
            <person name="Riley R."/>
            <person name="Persoh D."/>
            <person name="Salamov A."/>
            <person name="Sun H."/>
            <person name="Lipzen A."/>
            <person name="Wasser S.P."/>
            <person name="Rambold G."/>
            <person name="Grigoriev I.V."/>
            <person name="Nevo E."/>
        </authorList>
    </citation>
    <scope>NUCLEOTIDE SEQUENCE [LARGE SCALE GENOMIC DNA]</scope>
    <source>
        <strain evidence="18">CBS 135680</strain>
    </source>
</reference>
<dbReference type="EC" id="2.3.1.48" evidence="3"/>
<feature type="compositionally biased region" description="Basic residues" evidence="15">
    <location>
        <begin position="240"/>
        <end position="251"/>
    </location>
</feature>
<dbReference type="GO" id="GO:0046972">
    <property type="term" value="F:histone H4K16 acetyltransferase activity"/>
    <property type="evidence" value="ECO:0007669"/>
    <property type="project" value="TreeGrafter"/>
</dbReference>
<evidence type="ECO:0000256" key="11">
    <source>
        <dbReference type="ARBA" id="ARBA00023242"/>
    </source>
</evidence>
<keyword evidence="5" id="KW-0479">Metal-binding</keyword>
<keyword evidence="10" id="KW-0804">Transcription</keyword>
<dbReference type="InterPro" id="IPR016181">
    <property type="entry name" value="Acyl_CoA_acyltransferase"/>
</dbReference>
<keyword evidence="12" id="KW-0012">Acyltransferase</keyword>
<dbReference type="FunFam" id="3.40.630.30:FF:000067">
    <property type="entry name" value="Histone acetyltransferase"/>
    <property type="match status" value="1"/>
</dbReference>
<evidence type="ECO:0000256" key="9">
    <source>
        <dbReference type="ARBA" id="ARBA00023015"/>
    </source>
</evidence>
<keyword evidence="8" id="KW-0007">Acetylation</keyword>
<dbReference type="Proteomes" id="UP000019804">
    <property type="component" value="Unassembled WGS sequence"/>
</dbReference>
<evidence type="ECO:0000256" key="8">
    <source>
        <dbReference type="ARBA" id="ARBA00022990"/>
    </source>
</evidence>
<keyword evidence="11" id="KW-0539">Nucleus</keyword>
<dbReference type="EMBL" id="KK088414">
    <property type="protein sequence ID" value="EYE98192.1"/>
    <property type="molecule type" value="Genomic_DNA"/>
</dbReference>
<comment type="subcellular location">
    <subcellularLocation>
        <location evidence="1">Nucleus</location>
    </subcellularLocation>
</comment>
<proteinExistence type="inferred from homology"/>